<protein>
    <recommendedName>
        <fullName evidence="4">Secreted protein</fullName>
    </recommendedName>
</protein>
<name>A0A6A5V9Q8_9PLEO</name>
<organism evidence="2 3">
    <name type="scientific">Bimuria novae-zelandiae CBS 107.79</name>
    <dbReference type="NCBI Taxonomy" id="1447943"/>
    <lineage>
        <taxon>Eukaryota</taxon>
        <taxon>Fungi</taxon>
        <taxon>Dikarya</taxon>
        <taxon>Ascomycota</taxon>
        <taxon>Pezizomycotina</taxon>
        <taxon>Dothideomycetes</taxon>
        <taxon>Pleosporomycetidae</taxon>
        <taxon>Pleosporales</taxon>
        <taxon>Massarineae</taxon>
        <taxon>Didymosphaeriaceae</taxon>
        <taxon>Bimuria</taxon>
    </lineage>
</organism>
<dbReference type="EMBL" id="ML976683">
    <property type="protein sequence ID" value="KAF1973039.1"/>
    <property type="molecule type" value="Genomic_DNA"/>
</dbReference>
<keyword evidence="3" id="KW-1185">Reference proteome</keyword>
<gene>
    <name evidence="2" type="ORF">BU23DRAFT_142039</name>
</gene>
<reference evidence="2" key="1">
    <citation type="journal article" date="2020" name="Stud. Mycol.">
        <title>101 Dothideomycetes genomes: a test case for predicting lifestyles and emergence of pathogens.</title>
        <authorList>
            <person name="Haridas S."/>
            <person name="Albert R."/>
            <person name="Binder M."/>
            <person name="Bloem J."/>
            <person name="Labutti K."/>
            <person name="Salamov A."/>
            <person name="Andreopoulos B."/>
            <person name="Baker S."/>
            <person name="Barry K."/>
            <person name="Bills G."/>
            <person name="Bluhm B."/>
            <person name="Cannon C."/>
            <person name="Castanera R."/>
            <person name="Culley D."/>
            <person name="Daum C."/>
            <person name="Ezra D."/>
            <person name="Gonzalez J."/>
            <person name="Henrissat B."/>
            <person name="Kuo A."/>
            <person name="Liang C."/>
            <person name="Lipzen A."/>
            <person name="Lutzoni F."/>
            <person name="Magnuson J."/>
            <person name="Mondo S."/>
            <person name="Nolan M."/>
            <person name="Ohm R."/>
            <person name="Pangilinan J."/>
            <person name="Park H.-J."/>
            <person name="Ramirez L."/>
            <person name="Alfaro M."/>
            <person name="Sun H."/>
            <person name="Tritt A."/>
            <person name="Yoshinaga Y."/>
            <person name="Zwiers L.-H."/>
            <person name="Turgeon B."/>
            <person name="Goodwin S."/>
            <person name="Spatafora J."/>
            <person name="Crous P."/>
            <person name="Grigoriev I."/>
        </authorList>
    </citation>
    <scope>NUCLEOTIDE SEQUENCE</scope>
    <source>
        <strain evidence="2">CBS 107.79</strain>
    </source>
</reference>
<feature type="signal peptide" evidence="1">
    <location>
        <begin position="1"/>
        <end position="24"/>
    </location>
</feature>
<dbReference type="AlphaFoldDB" id="A0A6A5V9Q8"/>
<proteinExistence type="predicted"/>
<dbReference type="PROSITE" id="PS51257">
    <property type="entry name" value="PROKAR_LIPOPROTEIN"/>
    <property type="match status" value="1"/>
</dbReference>
<evidence type="ECO:0000313" key="2">
    <source>
        <dbReference type="EMBL" id="KAF1973039.1"/>
    </source>
</evidence>
<evidence type="ECO:0000313" key="3">
    <source>
        <dbReference type="Proteomes" id="UP000800036"/>
    </source>
</evidence>
<keyword evidence="1" id="KW-0732">Signal</keyword>
<feature type="chain" id="PRO_5025582771" description="Secreted protein" evidence="1">
    <location>
        <begin position="25"/>
        <end position="79"/>
    </location>
</feature>
<evidence type="ECO:0000256" key="1">
    <source>
        <dbReference type="SAM" id="SignalP"/>
    </source>
</evidence>
<sequence length="79" mass="8823">MRYSTWMFAACCVMQSILISNSTATLVICACGHFSHPAVCIPREACVLRTCWPHSPISRNLTWFTSFTLTKIPSSLINV</sequence>
<evidence type="ECO:0008006" key="4">
    <source>
        <dbReference type="Google" id="ProtNLM"/>
    </source>
</evidence>
<accession>A0A6A5V9Q8</accession>
<dbReference type="Proteomes" id="UP000800036">
    <property type="component" value="Unassembled WGS sequence"/>
</dbReference>